<dbReference type="RefSeq" id="WP_307068713.1">
    <property type="nucleotide sequence ID" value="NZ_JAUSUP010000006.1"/>
</dbReference>
<name>A0ABU0DV21_9BACI</name>
<comment type="similarity">
    <text evidence="2">Belongs to the DoxX family.</text>
</comment>
<accession>A0ABU0DV21</accession>
<evidence type="ECO:0000313" key="8">
    <source>
        <dbReference type="EMBL" id="MDQ0352276.1"/>
    </source>
</evidence>
<evidence type="ECO:0000256" key="4">
    <source>
        <dbReference type="ARBA" id="ARBA00022692"/>
    </source>
</evidence>
<evidence type="ECO:0000256" key="5">
    <source>
        <dbReference type="ARBA" id="ARBA00022989"/>
    </source>
</evidence>
<dbReference type="PANTHER" id="PTHR33452">
    <property type="entry name" value="OXIDOREDUCTASE CATD-RELATED"/>
    <property type="match status" value="1"/>
</dbReference>
<dbReference type="InterPro" id="IPR032808">
    <property type="entry name" value="DoxX"/>
</dbReference>
<evidence type="ECO:0000256" key="6">
    <source>
        <dbReference type="ARBA" id="ARBA00023136"/>
    </source>
</evidence>
<sequence length="137" mass="14882">MNHQTTNAVLRIVLGLIFLVHGLDKFQTGLDQVAMWFSSLGLPGVLAYLVAWLEVIGGIALIIGFQTRFFSGAFILLLVGALFSVKLSAGFLGDGSSAGYEFDLALLAIAIHLLNVGPASRYSLDFYLFQRKDQLSE</sequence>
<keyword evidence="6 7" id="KW-0472">Membrane</keyword>
<comment type="subcellular location">
    <subcellularLocation>
        <location evidence="1">Cell membrane</location>
        <topology evidence="1">Multi-pass membrane protein</topology>
    </subcellularLocation>
</comment>
<feature type="transmembrane region" description="Helical" evidence="7">
    <location>
        <begin position="46"/>
        <end position="65"/>
    </location>
</feature>
<dbReference type="EMBL" id="JAUSUP010000006">
    <property type="protein sequence ID" value="MDQ0352276.1"/>
    <property type="molecule type" value="Genomic_DNA"/>
</dbReference>
<evidence type="ECO:0000256" key="7">
    <source>
        <dbReference type="SAM" id="Phobius"/>
    </source>
</evidence>
<proteinExistence type="inferred from homology"/>
<reference evidence="8 9" key="1">
    <citation type="submission" date="2023-07" db="EMBL/GenBank/DDBJ databases">
        <title>Genomic Encyclopedia of Type Strains, Phase IV (KMG-IV): sequencing the most valuable type-strain genomes for metagenomic binning, comparative biology and taxonomic classification.</title>
        <authorList>
            <person name="Goeker M."/>
        </authorList>
    </citation>
    <scope>NUCLEOTIDE SEQUENCE [LARGE SCALE GENOMIC DNA]</scope>
    <source>
        <strain evidence="8 9">DSM 15448</strain>
    </source>
</reference>
<dbReference type="PANTHER" id="PTHR33452:SF1">
    <property type="entry name" value="INNER MEMBRANE PROTEIN YPHA-RELATED"/>
    <property type="match status" value="1"/>
</dbReference>
<evidence type="ECO:0000313" key="9">
    <source>
        <dbReference type="Proteomes" id="UP001236723"/>
    </source>
</evidence>
<keyword evidence="3" id="KW-1003">Cell membrane</keyword>
<dbReference type="InterPro" id="IPR051907">
    <property type="entry name" value="DoxX-like_oxidoreductase"/>
</dbReference>
<feature type="transmembrane region" description="Helical" evidence="7">
    <location>
        <begin position="72"/>
        <end position="92"/>
    </location>
</feature>
<keyword evidence="9" id="KW-1185">Reference proteome</keyword>
<dbReference type="Pfam" id="PF07681">
    <property type="entry name" value="DoxX"/>
    <property type="match status" value="1"/>
</dbReference>
<evidence type="ECO:0000256" key="1">
    <source>
        <dbReference type="ARBA" id="ARBA00004651"/>
    </source>
</evidence>
<keyword evidence="5 7" id="KW-1133">Transmembrane helix</keyword>
<gene>
    <name evidence="8" type="ORF">J2R98_002110</name>
</gene>
<evidence type="ECO:0000256" key="2">
    <source>
        <dbReference type="ARBA" id="ARBA00006679"/>
    </source>
</evidence>
<feature type="transmembrane region" description="Helical" evidence="7">
    <location>
        <begin position="104"/>
        <end position="124"/>
    </location>
</feature>
<comment type="caution">
    <text evidence="8">The sequence shown here is derived from an EMBL/GenBank/DDBJ whole genome shotgun (WGS) entry which is preliminary data.</text>
</comment>
<protein>
    <submittedName>
        <fullName evidence="8">Membrane protein YphA (DoxX/SURF4 family)</fullName>
    </submittedName>
</protein>
<dbReference type="Proteomes" id="UP001236723">
    <property type="component" value="Unassembled WGS sequence"/>
</dbReference>
<organism evidence="8 9">
    <name type="scientific">Alkalibacillus filiformis</name>
    <dbReference type="NCBI Taxonomy" id="200990"/>
    <lineage>
        <taxon>Bacteria</taxon>
        <taxon>Bacillati</taxon>
        <taxon>Bacillota</taxon>
        <taxon>Bacilli</taxon>
        <taxon>Bacillales</taxon>
        <taxon>Bacillaceae</taxon>
        <taxon>Alkalibacillus</taxon>
    </lineage>
</organism>
<keyword evidence="4 7" id="KW-0812">Transmembrane</keyword>
<evidence type="ECO:0000256" key="3">
    <source>
        <dbReference type="ARBA" id="ARBA00022475"/>
    </source>
</evidence>